<feature type="domain" description="Cytochrome oxidase subunit I profile" evidence="8">
    <location>
        <begin position="1"/>
        <end position="533"/>
    </location>
</feature>
<dbReference type="PROSITE" id="PS50855">
    <property type="entry name" value="COX1"/>
    <property type="match status" value="1"/>
</dbReference>
<keyword evidence="6" id="KW-0813">Transport</keyword>
<evidence type="ECO:0000313" key="9">
    <source>
        <dbReference type="EMBL" id="PRD49404.1"/>
    </source>
</evidence>
<accession>A0A2S9J9G7</accession>
<dbReference type="SUPFAM" id="SSF81442">
    <property type="entry name" value="Cytochrome c oxidase subunit I-like"/>
    <property type="match status" value="1"/>
</dbReference>
<sequence>MIAKQFLITGIVMAVFAMVLSILFRIQLAWPDTDFPILEVFLGKWAEGGRMKPEFFLSLVTIHGTMMVFFVLTAGLSGTFSNLLIPYQLGARDMASPLMNMLSYWFFFTACVIMVASFFVESGPASAGWTIYPPLSSVPTSIPGSGLGMTLWLVSMTLFIASQVLGGVNYISTVLNMRTKGMDLWKMPLTIWAFFLTAIVGLLSFPVLVSAVVLLFFDRSVGTSFYLSDLVVQGEILPNEGGSPILFQHLFWFLGHPEVYIVVMPALGLTSEIISTNSRKPIFGYHAMVYSLVGITVLSFIVWGHHMFVTGMNPFLGGVFMITTLIIAVPSAVKAFNYIATLWRGNIRFTPAMMFAIGMVSFFVSGGLTGLYLGNAALDINLHDTYFVVAHFHLVMGSASIFGMLAGVYHWYPKMFGRMMDTKLGYLHFWLTFIGAYLVFFPMHFMGIDGVPRRYYTFTAFPFMDKWISVNLLITWAAIVAGLAQVAFLWNFFASIWKGKKATQNPWNSNTLEWTTPVEHIHGNWPGEIPTVYRWPYDYSKPGHDTDFIPQTVPFSETMSSNLPHDFEGNEEAIRIQEEWNKANNREVKEG</sequence>
<dbReference type="GO" id="GO:0015990">
    <property type="term" value="P:electron transport coupled proton transport"/>
    <property type="evidence" value="ECO:0007669"/>
    <property type="project" value="TreeGrafter"/>
</dbReference>
<feature type="transmembrane region" description="Helical" evidence="7">
    <location>
        <begin position="315"/>
        <end position="340"/>
    </location>
</feature>
<evidence type="ECO:0000256" key="1">
    <source>
        <dbReference type="ARBA" id="ARBA00004141"/>
    </source>
</evidence>
<evidence type="ECO:0000256" key="5">
    <source>
        <dbReference type="ARBA" id="ARBA00023136"/>
    </source>
</evidence>
<dbReference type="GO" id="GO:0009060">
    <property type="term" value="P:aerobic respiration"/>
    <property type="evidence" value="ECO:0007669"/>
    <property type="project" value="InterPro"/>
</dbReference>
<comment type="subcellular location">
    <subcellularLocation>
        <location evidence="1">Membrane</location>
        <topology evidence="1">Multi-pass membrane protein</topology>
    </subcellularLocation>
</comment>
<keyword evidence="6" id="KW-0249">Electron transport</keyword>
<dbReference type="GO" id="GO:0022904">
    <property type="term" value="P:respiratory electron transport chain"/>
    <property type="evidence" value="ECO:0007669"/>
    <property type="project" value="TreeGrafter"/>
</dbReference>
<evidence type="ECO:0000256" key="4">
    <source>
        <dbReference type="ARBA" id="ARBA00022989"/>
    </source>
</evidence>
<dbReference type="GO" id="GO:0004129">
    <property type="term" value="F:cytochrome-c oxidase activity"/>
    <property type="evidence" value="ECO:0007669"/>
    <property type="project" value="InterPro"/>
</dbReference>
<evidence type="ECO:0000259" key="8">
    <source>
        <dbReference type="PROSITE" id="PS50855"/>
    </source>
</evidence>
<keyword evidence="5 7" id="KW-0472">Membrane</keyword>
<dbReference type="InterPro" id="IPR036927">
    <property type="entry name" value="Cyt_c_oxase-like_su1_sf"/>
</dbReference>
<keyword evidence="6" id="KW-0408">Iron</keyword>
<reference evidence="9 10" key="1">
    <citation type="submission" date="2018-02" db="EMBL/GenBank/DDBJ databases">
        <title>The draft genome of Sphingobacterium sp. 5JN-11.</title>
        <authorList>
            <person name="Liu L."/>
            <person name="Li L."/>
            <person name="Liang L."/>
            <person name="Zhang X."/>
            <person name="Wang T."/>
        </authorList>
    </citation>
    <scope>NUCLEOTIDE SEQUENCE [LARGE SCALE GENOMIC DNA]</scope>
    <source>
        <strain evidence="9 10">5JN-11</strain>
    </source>
</reference>
<dbReference type="OrthoDB" id="9759913at2"/>
<keyword evidence="10" id="KW-1185">Reference proteome</keyword>
<gene>
    <name evidence="9" type="ORF">C5745_00260</name>
</gene>
<evidence type="ECO:0000313" key="10">
    <source>
        <dbReference type="Proteomes" id="UP000239711"/>
    </source>
</evidence>
<keyword evidence="2 6" id="KW-0679">Respiratory chain</keyword>
<protein>
    <submittedName>
        <fullName evidence="9">Cytochrome c oxidase subunit I</fullName>
    </submittedName>
</protein>
<proteinExistence type="inferred from homology"/>
<organism evidence="9 10">
    <name type="scientific">Sphingobacterium haloxyli</name>
    <dbReference type="NCBI Taxonomy" id="2100533"/>
    <lineage>
        <taxon>Bacteria</taxon>
        <taxon>Pseudomonadati</taxon>
        <taxon>Bacteroidota</taxon>
        <taxon>Sphingobacteriia</taxon>
        <taxon>Sphingobacteriales</taxon>
        <taxon>Sphingobacteriaceae</taxon>
        <taxon>Sphingobacterium</taxon>
    </lineage>
</organism>
<feature type="transmembrane region" description="Helical" evidence="7">
    <location>
        <begin position="101"/>
        <end position="120"/>
    </location>
</feature>
<feature type="transmembrane region" description="Helical" evidence="7">
    <location>
        <begin position="282"/>
        <end position="303"/>
    </location>
</feature>
<feature type="transmembrane region" description="Helical" evidence="7">
    <location>
        <begin position="386"/>
        <end position="412"/>
    </location>
</feature>
<dbReference type="Gene3D" id="1.20.210.10">
    <property type="entry name" value="Cytochrome c oxidase-like, subunit I domain"/>
    <property type="match status" value="1"/>
</dbReference>
<comment type="similarity">
    <text evidence="6">Belongs to the heme-copper respiratory oxidase family.</text>
</comment>
<keyword evidence="3 6" id="KW-0812">Transmembrane</keyword>
<dbReference type="GO" id="GO:0020037">
    <property type="term" value="F:heme binding"/>
    <property type="evidence" value="ECO:0007669"/>
    <property type="project" value="InterPro"/>
</dbReference>
<dbReference type="GO" id="GO:0016020">
    <property type="term" value="C:membrane"/>
    <property type="evidence" value="ECO:0007669"/>
    <property type="project" value="UniProtKB-SubCell"/>
</dbReference>
<dbReference type="PRINTS" id="PR01165">
    <property type="entry name" value="CYCOXIDASEI"/>
</dbReference>
<feature type="transmembrane region" description="Helical" evidence="7">
    <location>
        <begin position="7"/>
        <end position="26"/>
    </location>
</feature>
<dbReference type="Proteomes" id="UP000239711">
    <property type="component" value="Unassembled WGS sequence"/>
</dbReference>
<keyword evidence="4 7" id="KW-1133">Transmembrane helix</keyword>
<dbReference type="InterPro" id="IPR023615">
    <property type="entry name" value="Cyt_c_Oxase_su1_BS"/>
</dbReference>
<dbReference type="InterPro" id="IPR000883">
    <property type="entry name" value="Cyt_C_Oxase_1"/>
</dbReference>
<feature type="transmembrane region" description="Helical" evidence="7">
    <location>
        <begin position="149"/>
        <end position="171"/>
    </location>
</feature>
<evidence type="ECO:0000256" key="2">
    <source>
        <dbReference type="ARBA" id="ARBA00022660"/>
    </source>
</evidence>
<feature type="transmembrane region" description="Helical" evidence="7">
    <location>
        <begin position="55"/>
        <end position="80"/>
    </location>
</feature>
<dbReference type="InterPro" id="IPR023616">
    <property type="entry name" value="Cyt_c_oxase-like_su1_dom"/>
</dbReference>
<keyword evidence="6" id="KW-0479">Metal-binding</keyword>
<dbReference type="PANTHER" id="PTHR10422">
    <property type="entry name" value="CYTOCHROME C OXIDASE SUBUNIT 1"/>
    <property type="match status" value="1"/>
</dbReference>
<comment type="caution">
    <text evidence="9">The sequence shown here is derived from an EMBL/GenBank/DDBJ whole genome shotgun (WGS) entry which is preliminary data.</text>
</comment>
<feature type="transmembrane region" description="Helical" evidence="7">
    <location>
        <begin position="467"/>
        <end position="493"/>
    </location>
</feature>
<dbReference type="EMBL" id="PVBQ01000001">
    <property type="protein sequence ID" value="PRD49404.1"/>
    <property type="molecule type" value="Genomic_DNA"/>
</dbReference>
<dbReference type="PANTHER" id="PTHR10422:SF18">
    <property type="entry name" value="CYTOCHROME C OXIDASE SUBUNIT 1"/>
    <property type="match status" value="1"/>
</dbReference>
<feature type="transmembrane region" description="Helical" evidence="7">
    <location>
        <begin position="352"/>
        <end position="374"/>
    </location>
</feature>
<evidence type="ECO:0000256" key="3">
    <source>
        <dbReference type="ARBA" id="ARBA00022692"/>
    </source>
</evidence>
<dbReference type="AlphaFoldDB" id="A0A2S9J9G7"/>
<keyword evidence="6" id="KW-0349">Heme</keyword>
<name>A0A2S9J9G7_9SPHI</name>
<dbReference type="Pfam" id="PF00115">
    <property type="entry name" value="COX1"/>
    <property type="match status" value="1"/>
</dbReference>
<evidence type="ECO:0000256" key="6">
    <source>
        <dbReference type="RuleBase" id="RU000370"/>
    </source>
</evidence>
<dbReference type="PROSITE" id="PS00077">
    <property type="entry name" value="COX1_CUB"/>
    <property type="match status" value="1"/>
</dbReference>
<feature type="transmembrane region" description="Helical" evidence="7">
    <location>
        <begin position="250"/>
        <end position="270"/>
    </location>
</feature>
<feature type="transmembrane region" description="Helical" evidence="7">
    <location>
        <begin position="191"/>
        <end position="217"/>
    </location>
</feature>
<feature type="transmembrane region" description="Helical" evidence="7">
    <location>
        <begin position="424"/>
        <end position="447"/>
    </location>
</feature>
<evidence type="ECO:0000256" key="7">
    <source>
        <dbReference type="SAM" id="Phobius"/>
    </source>
</evidence>